<dbReference type="InterPro" id="IPR011460">
    <property type="entry name" value="Lcl_C"/>
</dbReference>
<feature type="domain" description="Lcl C-terminal" evidence="2">
    <location>
        <begin position="273"/>
        <end position="384"/>
    </location>
</feature>
<dbReference type="AlphaFoldDB" id="A0A9K3CWL6"/>
<name>A0A9K3CWL6_9EUKA</name>
<organism evidence="3 4">
    <name type="scientific">Kipferlia bialata</name>
    <dbReference type="NCBI Taxonomy" id="797122"/>
    <lineage>
        <taxon>Eukaryota</taxon>
        <taxon>Metamonada</taxon>
        <taxon>Carpediemonas-like organisms</taxon>
        <taxon>Kipferlia</taxon>
    </lineage>
</organism>
<evidence type="ECO:0000313" key="4">
    <source>
        <dbReference type="Proteomes" id="UP000265618"/>
    </source>
</evidence>
<feature type="domain" description="Lcl C-terminal" evidence="2">
    <location>
        <begin position="127"/>
        <end position="255"/>
    </location>
</feature>
<dbReference type="Pfam" id="PF07603">
    <property type="entry name" value="Lcl_C"/>
    <property type="match status" value="2"/>
</dbReference>
<accession>A0A9K3CWL6</accession>
<evidence type="ECO:0000259" key="2">
    <source>
        <dbReference type="Pfam" id="PF07603"/>
    </source>
</evidence>
<proteinExistence type="predicted"/>
<gene>
    <name evidence="3" type="ORF">KIPB_006131</name>
</gene>
<dbReference type="PANTHER" id="PTHR35812:SF1">
    <property type="entry name" value="LIPOPROTEIN"/>
    <property type="match status" value="1"/>
</dbReference>
<dbReference type="EMBL" id="BDIP01001537">
    <property type="protein sequence ID" value="GIQ84603.1"/>
    <property type="molecule type" value="Genomic_DNA"/>
</dbReference>
<dbReference type="Proteomes" id="UP000265618">
    <property type="component" value="Unassembled WGS sequence"/>
</dbReference>
<feature type="transmembrane region" description="Helical" evidence="1">
    <location>
        <begin position="39"/>
        <end position="61"/>
    </location>
</feature>
<evidence type="ECO:0000313" key="3">
    <source>
        <dbReference type="EMBL" id="GIQ84603.1"/>
    </source>
</evidence>
<keyword evidence="4" id="KW-1185">Reference proteome</keyword>
<keyword evidence="1" id="KW-1133">Transmembrane helix</keyword>
<comment type="caution">
    <text evidence="3">The sequence shown here is derived from an EMBL/GenBank/DDBJ whole genome shotgun (WGS) entry which is preliminary data.</text>
</comment>
<keyword evidence="1" id="KW-0472">Membrane</keyword>
<protein>
    <recommendedName>
        <fullName evidence="2">Lcl C-terminal domain-containing protein</fullName>
    </recommendedName>
</protein>
<evidence type="ECO:0000256" key="1">
    <source>
        <dbReference type="SAM" id="Phobius"/>
    </source>
</evidence>
<reference evidence="3 4" key="1">
    <citation type="journal article" date="2018" name="PLoS ONE">
        <title>The draft genome of Kipferlia bialata reveals reductive genome evolution in fornicate parasites.</title>
        <authorList>
            <person name="Tanifuji G."/>
            <person name="Takabayashi S."/>
            <person name="Kume K."/>
            <person name="Takagi M."/>
            <person name="Nakayama T."/>
            <person name="Kamikawa R."/>
            <person name="Inagaki Y."/>
            <person name="Hashimoto T."/>
        </authorList>
    </citation>
    <scope>NUCLEOTIDE SEQUENCE [LARGE SCALE GENOMIC DNA]</scope>
    <source>
        <strain evidence="3">NY0173</strain>
    </source>
</reference>
<sequence>MMSGPQERDIGIVVVEPVDRQEPDRNSVTGKRGLSRTAVVALCVGGAVVLLGAGALIYYLFFQPEYDIVPCEDVNLSYPYTMVDTEQRLCYDEDGVEITAPSESDEYYGQDAQYTGVGASYHDNLDGTVTDMSTGLMWEQSPPSDTVSFDGAADYCTDLDLGGYDDWRVPSLKALFSISLFETGWPFIDEDYFTLVDVREEKSQQYWSDQFYNAGTTHGGQDSAFGVNHGTGHIKAYPDGSDGGDIAWKYCRCVRGNGDYGVNDFTLDPSASTVSDASTNIMWTSTDSGATGLDWSDALSHCSSLSHGGYDDWRLPNVKELHSIVDYSGVYPAIDTSLFEVSDPTALCLYYWTSTSAYMSPTDTVMYYAWYVAFGYAVDDNGDDTHGAGAVRFDTKYAGGPSAEEEENVYNYVRCCRDMDTTV</sequence>
<keyword evidence="1" id="KW-0812">Transmembrane</keyword>
<dbReference type="PANTHER" id="PTHR35812">
    <property type="entry name" value="LIPOPROTEIN"/>
    <property type="match status" value="1"/>
</dbReference>